<evidence type="ECO:0000256" key="11">
    <source>
        <dbReference type="ARBA" id="ARBA00023146"/>
    </source>
</evidence>
<evidence type="ECO:0000313" key="16">
    <source>
        <dbReference type="Proteomes" id="UP000176504"/>
    </source>
</evidence>
<comment type="catalytic activity">
    <reaction evidence="12 13">
        <text>tRNA(Thr) + L-threonine + ATP = L-threonyl-tRNA(Thr) + AMP + diphosphate + H(+)</text>
        <dbReference type="Rhea" id="RHEA:24624"/>
        <dbReference type="Rhea" id="RHEA-COMP:9670"/>
        <dbReference type="Rhea" id="RHEA-COMP:9704"/>
        <dbReference type="ChEBI" id="CHEBI:15378"/>
        <dbReference type="ChEBI" id="CHEBI:30616"/>
        <dbReference type="ChEBI" id="CHEBI:33019"/>
        <dbReference type="ChEBI" id="CHEBI:57926"/>
        <dbReference type="ChEBI" id="CHEBI:78442"/>
        <dbReference type="ChEBI" id="CHEBI:78534"/>
        <dbReference type="ChEBI" id="CHEBI:456215"/>
        <dbReference type="EC" id="6.1.1.3"/>
    </reaction>
</comment>
<evidence type="ECO:0000256" key="5">
    <source>
        <dbReference type="ARBA" id="ARBA00022723"/>
    </source>
</evidence>
<feature type="binding site" evidence="13">
    <location>
        <position position="336"/>
    </location>
    <ligand>
        <name>Zn(2+)</name>
        <dbReference type="ChEBI" id="CHEBI:29105"/>
        <note>catalytic</note>
    </ligand>
</feature>
<proteinExistence type="inferred from homology"/>
<dbReference type="FunFam" id="3.30.930.10:FF:000002">
    <property type="entry name" value="Threonine--tRNA ligase"/>
    <property type="match status" value="1"/>
</dbReference>
<dbReference type="NCBIfam" id="TIGR00418">
    <property type="entry name" value="thrS"/>
    <property type="match status" value="1"/>
</dbReference>
<evidence type="ECO:0000256" key="3">
    <source>
        <dbReference type="ARBA" id="ARBA00022555"/>
    </source>
</evidence>
<dbReference type="SUPFAM" id="SSF55681">
    <property type="entry name" value="Class II aaRS and biotin synthetases"/>
    <property type="match status" value="1"/>
</dbReference>
<dbReference type="Pfam" id="PF00587">
    <property type="entry name" value="tRNA-synt_2b"/>
    <property type="match status" value="1"/>
</dbReference>
<dbReference type="GO" id="GO:0000049">
    <property type="term" value="F:tRNA binding"/>
    <property type="evidence" value="ECO:0007669"/>
    <property type="project" value="UniProtKB-KW"/>
</dbReference>
<evidence type="ECO:0000313" key="15">
    <source>
        <dbReference type="EMBL" id="OGC55584.1"/>
    </source>
</evidence>
<dbReference type="Gene3D" id="3.40.50.800">
    <property type="entry name" value="Anticodon-binding domain"/>
    <property type="match status" value="1"/>
</dbReference>
<dbReference type="FunFam" id="3.40.50.800:FF:000001">
    <property type="entry name" value="Threonine--tRNA ligase"/>
    <property type="match status" value="1"/>
</dbReference>
<dbReference type="SUPFAM" id="SSF52954">
    <property type="entry name" value="Class II aaRS ABD-related"/>
    <property type="match status" value="1"/>
</dbReference>
<feature type="binding site" evidence="13">
    <location>
        <position position="468"/>
    </location>
    <ligand>
        <name>Zn(2+)</name>
        <dbReference type="ChEBI" id="CHEBI:29105"/>
        <note>catalytic</note>
    </ligand>
</feature>
<comment type="caution">
    <text evidence="13">Lacks conserved residue(s) required for the propagation of feature annotation.</text>
</comment>
<dbReference type="Proteomes" id="UP000176504">
    <property type="component" value="Unassembled WGS sequence"/>
</dbReference>
<keyword evidence="6 13" id="KW-0547">Nucleotide-binding</keyword>
<gene>
    <name evidence="13" type="primary">thrS</name>
    <name evidence="15" type="ORF">A3A78_00265</name>
</gene>
<dbReference type="Gene3D" id="3.30.980.10">
    <property type="entry name" value="Threonyl-trna Synthetase, Chain A, domain 2"/>
    <property type="match status" value="1"/>
</dbReference>
<dbReference type="FunFam" id="3.30.980.10:FF:000005">
    <property type="entry name" value="Threonyl-tRNA synthetase, mitochondrial"/>
    <property type="match status" value="1"/>
</dbReference>
<dbReference type="InterPro" id="IPR004154">
    <property type="entry name" value="Anticodon-bd"/>
</dbReference>
<dbReference type="GO" id="GO:0046872">
    <property type="term" value="F:metal ion binding"/>
    <property type="evidence" value="ECO:0007669"/>
    <property type="project" value="UniProtKB-KW"/>
</dbReference>
<keyword evidence="7 13" id="KW-0862">Zinc</keyword>
<evidence type="ECO:0000256" key="13">
    <source>
        <dbReference type="HAMAP-Rule" id="MF_00184"/>
    </source>
</evidence>
<keyword evidence="9 13" id="KW-0694">RNA-binding</keyword>
<dbReference type="InterPro" id="IPR002320">
    <property type="entry name" value="Thr-tRNA-ligase_IIa"/>
</dbReference>
<dbReference type="SUPFAM" id="SSF55186">
    <property type="entry name" value="ThrRS/AlaRS common domain"/>
    <property type="match status" value="1"/>
</dbReference>
<dbReference type="Pfam" id="PF03129">
    <property type="entry name" value="HGTP_anticodon"/>
    <property type="match status" value="1"/>
</dbReference>
<dbReference type="EC" id="6.1.1.3" evidence="13"/>
<comment type="subcellular location">
    <subcellularLocation>
        <location evidence="13">Cytoplasm</location>
    </subcellularLocation>
</comment>
<evidence type="ECO:0000256" key="6">
    <source>
        <dbReference type="ARBA" id="ARBA00022741"/>
    </source>
</evidence>
<keyword evidence="2 13" id="KW-0963">Cytoplasm</keyword>
<organism evidence="15 16">
    <name type="scientific">candidate division WWE3 bacterium RIFCSPLOWO2_01_FULL_41_18</name>
    <dbReference type="NCBI Taxonomy" id="1802625"/>
    <lineage>
        <taxon>Bacteria</taxon>
        <taxon>Katanobacteria</taxon>
    </lineage>
</organism>
<evidence type="ECO:0000256" key="4">
    <source>
        <dbReference type="ARBA" id="ARBA00022598"/>
    </source>
</evidence>
<reference evidence="15 16" key="1">
    <citation type="journal article" date="2016" name="Nat. Commun.">
        <title>Thousands of microbial genomes shed light on interconnected biogeochemical processes in an aquifer system.</title>
        <authorList>
            <person name="Anantharaman K."/>
            <person name="Brown C.T."/>
            <person name="Hug L.A."/>
            <person name="Sharon I."/>
            <person name="Castelle C.J."/>
            <person name="Probst A.J."/>
            <person name="Thomas B.C."/>
            <person name="Singh A."/>
            <person name="Wilkins M.J."/>
            <person name="Karaoz U."/>
            <person name="Brodie E.L."/>
            <person name="Williams K.H."/>
            <person name="Hubbard S.S."/>
            <person name="Banfield J.F."/>
        </authorList>
    </citation>
    <scope>NUCLEOTIDE SEQUENCE [LARGE SCALE GENOMIC DNA]</scope>
</reference>
<keyword evidence="8 13" id="KW-0067">ATP-binding</keyword>
<evidence type="ECO:0000256" key="12">
    <source>
        <dbReference type="ARBA" id="ARBA00049515"/>
    </source>
</evidence>
<accession>A0A1F4VEJ7</accession>
<evidence type="ECO:0000256" key="8">
    <source>
        <dbReference type="ARBA" id="ARBA00022840"/>
    </source>
</evidence>
<comment type="cofactor">
    <cofactor evidence="13">
        <name>Zn(2+)</name>
        <dbReference type="ChEBI" id="CHEBI:29105"/>
    </cofactor>
    <text evidence="13">Binds 1 zinc ion per subunit.</text>
</comment>
<keyword evidence="3 13" id="KW-0820">tRNA-binding</keyword>
<comment type="caution">
    <text evidence="15">The sequence shown here is derived from an EMBL/GenBank/DDBJ whole genome shotgun (WGS) entry which is preliminary data.</text>
</comment>
<dbReference type="CDD" id="cd00771">
    <property type="entry name" value="ThrRS_core"/>
    <property type="match status" value="1"/>
</dbReference>
<dbReference type="InterPro" id="IPR047246">
    <property type="entry name" value="ThrRS_anticodon"/>
</dbReference>
<evidence type="ECO:0000256" key="1">
    <source>
        <dbReference type="ARBA" id="ARBA00008226"/>
    </source>
</evidence>
<dbReference type="CDD" id="cd00860">
    <property type="entry name" value="ThrRS_anticodon"/>
    <property type="match status" value="1"/>
</dbReference>
<feature type="binding site" evidence="13">
    <location>
        <position position="285"/>
    </location>
    <ligand>
        <name>Zn(2+)</name>
        <dbReference type="ChEBI" id="CHEBI:29105"/>
        <note>catalytic</note>
    </ligand>
</feature>
<dbReference type="GO" id="GO:0006435">
    <property type="term" value="P:threonyl-tRNA aminoacylation"/>
    <property type="evidence" value="ECO:0007669"/>
    <property type="project" value="UniProtKB-UniRule"/>
</dbReference>
<evidence type="ECO:0000256" key="9">
    <source>
        <dbReference type="ARBA" id="ARBA00022884"/>
    </source>
</evidence>
<dbReference type="GO" id="GO:0005737">
    <property type="term" value="C:cytoplasm"/>
    <property type="evidence" value="ECO:0007669"/>
    <property type="project" value="UniProtKB-SubCell"/>
</dbReference>
<evidence type="ECO:0000256" key="2">
    <source>
        <dbReference type="ARBA" id="ARBA00022490"/>
    </source>
</evidence>
<dbReference type="Pfam" id="PF07973">
    <property type="entry name" value="tRNA_SAD"/>
    <property type="match status" value="1"/>
</dbReference>
<name>A0A1F4VEJ7_UNCKA</name>
<dbReference type="InterPro" id="IPR012947">
    <property type="entry name" value="tRNA_SAD"/>
</dbReference>
<dbReference type="HAMAP" id="MF_00184">
    <property type="entry name" value="Thr_tRNA_synth"/>
    <property type="match status" value="1"/>
</dbReference>
<comment type="subunit">
    <text evidence="13">Homodimer.</text>
</comment>
<dbReference type="InterPro" id="IPR036621">
    <property type="entry name" value="Anticodon-bd_dom_sf"/>
</dbReference>
<dbReference type="GO" id="GO:0004829">
    <property type="term" value="F:threonine-tRNA ligase activity"/>
    <property type="evidence" value="ECO:0007669"/>
    <property type="project" value="UniProtKB-UniRule"/>
</dbReference>
<dbReference type="Gene3D" id="3.30.930.10">
    <property type="entry name" value="Bira Bifunctional Protein, Domain 2"/>
    <property type="match status" value="1"/>
</dbReference>
<dbReference type="PANTHER" id="PTHR11451">
    <property type="entry name" value="THREONINE-TRNA LIGASE"/>
    <property type="match status" value="1"/>
</dbReference>
<evidence type="ECO:0000256" key="10">
    <source>
        <dbReference type="ARBA" id="ARBA00022917"/>
    </source>
</evidence>
<keyword evidence="11 13" id="KW-0030">Aminoacyl-tRNA synthetase</keyword>
<dbReference type="AlphaFoldDB" id="A0A1F4VEJ7"/>
<dbReference type="GO" id="GO:0005524">
    <property type="term" value="F:ATP binding"/>
    <property type="evidence" value="ECO:0007669"/>
    <property type="project" value="UniProtKB-UniRule"/>
</dbReference>
<dbReference type="PANTHER" id="PTHR11451:SF44">
    <property type="entry name" value="THREONINE--TRNA LIGASE, CHLOROPLASTIC_MITOCHONDRIAL 2"/>
    <property type="match status" value="1"/>
</dbReference>
<dbReference type="InterPro" id="IPR002314">
    <property type="entry name" value="aa-tRNA-synt_IIb"/>
</dbReference>
<evidence type="ECO:0000259" key="14">
    <source>
        <dbReference type="PROSITE" id="PS50862"/>
    </source>
</evidence>
<dbReference type="EMBL" id="MEVI01000002">
    <property type="protein sequence ID" value="OGC55584.1"/>
    <property type="molecule type" value="Genomic_DNA"/>
</dbReference>
<evidence type="ECO:0000256" key="7">
    <source>
        <dbReference type="ARBA" id="ARBA00022833"/>
    </source>
</evidence>
<dbReference type="PROSITE" id="PS50862">
    <property type="entry name" value="AA_TRNA_LIGASE_II"/>
    <property type="match status" value="1"/>
</dbReference>
<dbReference type="InterPro" id="IPR018163">
    <property type="entry name" value="Thr/Ala-tRNA-synth_IIc_edit"/>
</dbReference>
<comment type="similarity">
    <text evidence="1 13">Belongs to the class-II aminoacyl-tRNA synthetase family.</text>
</comment>
<protein>
    <recommendedName>
        <fullName evidence="13">Threonine--tRNA ligase</fullName>
        <ecNumber evidence="13">6.1.1.3</ecNumber>
    </recommendedName>
    <alternativeName>
        <fullName evidence="13">Threonyl-tRNA synthetase</fullName>
        <shortName evidence="13">ThrRS</shortName>
    </alternativeName>
</protein>
<dbReference type="PRINTS" id="PR01047">
    <property type="entry name" value="TRNASYNTHTHR"/>
</dbReference>
<dbReference type="InterPro" id="IPR045864">
    <property type="entry name" value="aa-tRNA-synth_II/BPL/LPL"/>
</dbReference>
<keyword evidence="10 13" id="KW-0648">Protein biosynthesis</keyword>
<sequence>MSKMKKELKNDPLMPMRHSCEHVLHQAMVELYPGLKRAMGPATAEGFYHDFDYDGKISEEDFSKIEERMTEIIRRDLPFIKEEISVNEAKKLFSDNEYKLDWINDIKDRGEKLTIYWTGKPHEKGSNVDLCAGPHVSSTGKIGPFKLLSIAGAYWHGNEKNKMLTRIYGTCFEKKEDLDKYLKQLEEAKKRDHRKLGQELDLFSFADEVGPGLVLWSPKGAIIREELEKLAKETEKKLGYQRVATPHIAKHTLFEISGHLPYYKDDMYSPMMIEGEEYYLKGMNCPHHHMIYKSKKRSYKELPLRYAEYGMVYRFEQSGALFGLMRVRSICQNDAHIYCTEEQAEEEFLKVLELHDFYYKLFGLTRDDYYIVMGLPDPKKKDKYHGDKALWDKAEKLMRGAISKSGMHSVDDIGGAAFYGPKIDINIRSVTGREFGASTNQLDLYMPGRFNLTYTDKDGSEKLCVAIHRAPLGSHERFIGFLIEHFAGAFPVWLSPVQVKIIPISENELSYARKIEANLDEAGLRAEVDDRSETMQAKIRDAQLQKVPYMFIIGKKESEAGTISIRLRTGENIPDVKEDEAIGRVLKMYKERSLDL</sequence>
<dbReference type="InterPro" id="IPR006195">
    <property type="entry name" value="aa-tRNA-synth_II"/>
</dbReference>
<keyword evidence="5 13" id="KW-0479">Metal-binding</keyword>
<feature type="domain" description="Aminoacyl-transfer RNA synthetases class-II family profile" evidence="14">
    <location>
        <begin position="192"/>
        <end position="491"/>
    </location>
</feature>
<keyword evidence="4 13" id="KW-0436">Ligase</keyword>
<dbReference type="SMART" id="SM00863">
    <property type="entry name" value="tRNA_SAD"/>
    <property type="match status" value="1"/>
</dbReference>
<dbReference type="InterPro" id="IPR033728">
    <property type="entry name" value="ThrRS_core"/>
</dbReference>